<evidence type="ECO:0000313" key="1">
    <source>
        <dbReference type="EMBL" id="ASY63389.1"/>
    </source>
</evidence>
<accession>A0A249PDP4</accession>
<reference evidence="1 2" key="1">
    <citation type="submission" date="2017-08" db="EMBL/GenBank/DDBJ databases">
        <title>Multipartite genome sequences of Sinorhizobium species nodulating soybeans.</title>
        <authorList>
            <person name="Tian C.F."/>
        </authorList>
    </citation>
    <scope>NUCLEOTIDE SEQUENCE [LARGE SCALE GENOMIC DNA]</scope>
    <source>
        <strain evidence="1 2">CCBAU 05684</strain>
    </source>
</reference>
<dbReference type="AlphaFoldDB" id="A0A249PDP4"/>
<name>A0A249PDP4_9HYPH</name>
<protein>
    <submittedName>
        <fullName evidence="1">Uncharacterized protein</fullName>
    </submittedName>
</protein>
<evidence type="ECO:0000313" key="2">
    <source>
        <dbReference type="Proteomes" id="UP000217211"/>
    </source>
</evidence>
<dbReference type="EMBL" id="CP023067">
    <property type="protein sequence ID" value="ASY63389.1"/>
    <property type="molecule type" value="Genomic_DNA"/>
</dbReference>
<sequence>MRVSGLRKSALNGVAVFGSAIHFDRASQAFGRRLQTHSEVVHG</sequence>
<keyword evidence="2" id="KW-1185">Reference proteome</keyword>
<dbReference type="Proteomes" id="UP000217211">
    <property type="component" value="Chromosome"/>
</dbReference>
<dbReference type="KEGG" id="esj:SJ05684_c19470"/>
<organism evidence="1 2">
    <name type="scientific">Sinorhizobium sojae CCBAU 05684</name>
    <dbReference type="NCBI Taxonomy" id="716928"/>
    <lineage>
        <taxon>Bacteria</taxon>
        <taxon>Pseudomonadati</taxon>
        <taxon>Pseudomonadota</taxon>
        <taxon>Alphaproteobacteria</taxon>
        <taxon>Hyphomicrobiales</taxon>
        <taxon>Rhizobiaceae</taxon>
        <taxon>Sinorhizobium/Ensifer group</taxon>
        <taxon>Sinorhizobium</taxon>
    </lineage>
</organism>
<gene>
    <name evidence="1" type="ORF">SJ05684_c19470</name>
</gene>
<proteinExistence type="predicted"/>